<keyword evidence="6" id="KW-0238">DNA-binding</keyword>
<dbReference type="GO" id="GO:0005737">
    <property type="term" value="C:cytoplasm"/>
    <property type="evidence" value="ECO:0007669"/>
    <property type="project" value="UniProtKB-SubCell"/>
</dbReference>
<dbReference type="InterPro" id="IPR011006">
    <property type="entry name" value="CheY-like_superfamily"/>
</dbReference>
<protein>
    <submittedName>
        <fullName evidence="11">Response regulator</fullName>
    </submittedName>
</protein>
<dbReference type="PANTHER" id="PTHR42713">
    <property type="entry name" value="HISTIDINE KINASE-RELATED"/>
    <property type="match status" value="1"/>
</dbReference>
<accession>A0A841U681</accession>
<evidence type="ECO:0000259" key="10">
    <source>
        <dbReference type="PROSITE" id="PS50110"/>
    </source>
</evidence>
<keyword evidence="4" id="KW-0902">Two-component regulatory system</keyword>
<dbReference type="SUPFAM" id="SSF52172">
    <property type="entry name" value="CheY-like"/>
    <property type="match status" value="1"/>
</dbReference>
<dbReference type="PANTHER" id="PTHR42713:SF3">
    <property type="entry name" value="TRANSCRIPTIONAL REGULATORY PROTEIN HPTR"/>
    <property type="match status" value="1"/>
</dbReference>
<organism evidence="11 12">
    <name type="scientific">Cohnella xylanilytica</name>
    <dbReference type="NCBI Taxonomy" id="557555"/>
    <lineage>
        <taxon>Bacteria</taxon>
        <taxon>Bacillati</taxon>
        <taxon>Bacillota</taxon>
        <taxon>Bacilli</taxon>
        <taxon>Bacillales</taxon>
        <taxon>Paenibacillaceae</taxon>
        <taxon>Cohnella</taxon>
    </lineage>
</organism>
<evidence type="ECO:0000256" key="8">
    <source>
        <dbReference type="PROSITE-ProRule" id="PRU00169"/>
    </source>
</evidence>
<keyword evidence="12" id="KW-1185">Reference proteome</keyword>
<dbReference type="SUPFAM" id="SSF46689">
    <property type="entry name" value="Homeodomain-like"/>
    <property type="match status" value="2"/>
</dbReference>
<dbReference type="EMBL" id="JACJVR010000075">
    <property type="protein sequence ID" value="MBB6693551.1"/>
    <property type="molecule type" value="Genomic_DNA"/>
</dbReference>
<evidence type="ECO:0000256" key="6">
    <source>
        <dbReference type="ARBA" id="ARBA00023125"/>
    </source>
</evidence>
<dbReference type="InterPro" id="IPR009057">
    <property type="entry name" value="Homeodomain-like_sf"/>
</dbReference>
<keyword evidence="3 8" id="KW-0597">Phosphoprotein</keyword>
<evidence type="ECO:0000259" key="9">
    <source>
        <dbReference type="PROSITE" id="PS01124"/>
    </source>
</evidence>
<dbReference type="GO" id="GO:0043565">
    <property type="term" value="F:sequence-specific DNA binding"/>
    <property type="evidence" value="ECO:0007669"/>
    <property type="project" value="InterPro"/>
</dbReference>
<evidence type="ECO:0000256" key="3">
    <source>
        <dbReference type="ARBA" id="ARBA00022553"/>
    </source>
</evidence>
<evidence type="ECO:0000313" key="12">
    <source>
        <dbReference type="Proteomes" id="UP000553776"/>
    </source>
</evidence>
<dbReference type="CDD" id="cd17536">
    <property type="entry name" value="REC_YesN-like"/>
    <property type="match status" value="1"/>
</dbReference>
<comment type="subcellular location">
    <subcellularLocation>
        <location evidence="1">Cytoplasm</location>
    </subcellularLocation>
</comment>
<dbReference type="Pfam" id="PF12833">
    <property type="entry name" value="HTH_18"/>
    <property type="match status" value="1"/>
</dbReference>
<feature type="domain" description="Response regulatory" evidence="10">
    <location>
        <begin position="3"/>
        <end position="120"/>
    </location>
</feature>
<reference evidence="11 12" key="1">
    <citation type="submission" date="2020-08" db="EMBL/GenBank/DDBJ databases">
        <title>Cohnella phylogeny.</title>
        <authorList>
            <person name="Dunlap C."/>
        </authorList>
    </citation>
    <scope>NUCLEOTIDE SEQUENCE [LARGE SCALE GENOMIC DNA]</scope>
    <source>
        <strain evidence="11 12">DSM 25239</strain>
    </source>
</reference>
<name>A0A841U681_9BACL</name>
<dbReference type="InterPro" id="IPR020449">
    <property type="entry name" value="Tscrpt_reg_AraC-type_HTH"/>
</dbReference>
<feature type="domain" description="HTH araC/xylS-type" evidence="9">
    <location>
        <begin position="421"/>
        <end position="519"/>
    </location>
</feature>
<dbReference type="RefSeq" id="WP_185137536.1">
    <property type="nucleotide sequence ID" value="NZ_JACJVR010000075.1"/>
</dbReference>
<dbReference type="SMART" id="SM00448">
    <property type="entry name" value="REC"/>
    <property type="match status" value="1"/>
</dbReference>
<proteinExistence type="predicted"/>
<dbReference type="GO" id="GO:0000160">
    <property type="term" value="P:phosphorelay signal transduction system"/>
    <property type="evidence" value="ECO:0007669"/>
    <property type="project" value="UniProtKB-KW"/>
</dbReference>
<dbReference type="Gene3D" id="1.10.10.60">
    <property type="entry name" value="Homeodomain-like"/>
    <property type="match status" value="2"/>
</dbReference>
<dbReference type="InterPro" id="IPR051552">
    <property type="entry name" value="HptR"/>
</dbReference>
<evidence type="ECO:0000256" key="7">
    <source>
        <dbReference type="ARBA" id="ARBA00023163"/>
    </source>
</evidence>
<dbReference type="InterPro" id="IPR018060">
    <property type="entry name" value="HTH_AraC"/>
</dbReference>
<dbReference type="PRINTS" id="PR00032">
    <property type="entry name" value="HTHARAC"/>
</dbReference>
<dbReference type="Proteomes" id="UP000553776">
    <property type="component" value="Unassembled WGS sequence"/>
</dbReference>
<dbReference type="GO" id="GO:0003700">
    <property type="term" value="F:DNA-binding transcription factor activity"/>
    <property type="evidence" value="ECO:0007669"/>
    <property type="project" value="InterPro"/>
</dbReference>
<evidence type="ECO:0000256" key="4">
    <source>
        <dbReference type="ARBA" id="ARBA00023012"/>
    </source>
</evidence>
<keyword evidence="5" id="KW-0805">Transcription regulation</keyword>
<sequence length="521" mass="58433">MYSILLADDEIMELETLTEYVRWESMGIRVAGAAKNGREALELVRELDPDIILTDVRMPIMDGLEFAKRAKQLSQRVKIVFLSGHDEFQYIKAALSVEASGYLLKPLDLEELAQLMEKVKAKVEEAKLAEGSREVVGEKLLRRLLIEESGEKRTELAASLRTVAGFALPRGSFRAAYVLVSRSRRDGSRSDGMPAPLERSIADAVHARLRALGYGGRLIDWESGSFAALYPASEADDTREVWQRLRGLIEDDFPVSLTVGISRAGDRLEEAHGLFREAKAAVGHAFYRGHGTLLEAEELRPTVSEEIGIDASRAALCKAIGRLDAEAAEAEAAAFLERLRERHAHPNLARLAAARLVDSVERHFRAVHKEPQASPPFDSDEEIMNRRATLDEIGEYLVHVCQSLVIALSDKDKDRHQPIVRHVQDIIDRSYSKPLTVDDIAKEVYLSPNYVRTIFKEKTGRTILEAITEKRMDRAVRLLADPSLKVHDIAASVGYENVSYFCSVFHKHTGLTPNQYRKQHY</sequence>
<dbReference type="InterPro" id="IPR041522">
    <property type="entry name" value="CdaR_GGDEF"/>
</dbReference>
<feature type="modified residue" description="4-aspartylphosphate" evidence="8">
    <location>
        <position position="55"/>
    </location>
</feature>
<dbReference type="Gene3D" id="3.40.50.2300">
    <property type="match status" value="1"/>
</dbReference>
<evidence type="ECO:0000256" key="2">
    <source>
        <dbReference type="ARBA" id="ARBA00022490"/>
    </source>
</evidence>
<dbReference type="SMART" id="SM00342">
    <property type="entry name" value="HTH_ARAC"/>
    <property type="match status" value="1"/>
</dbReference>
<keyword evidence="7" id="KW-0804">Transcription</keyword>
<dbReference type="Pfam" id="PF17853">
    <property type="entry name" value="GGDEF_2"/>
    <property type="match status" value="1"/>
</dbReference>
<dbReference type="PROSITE" id="PS50110">
    <property type="entry name" value="RESPONSE_REGULATORY"/>
    <property type="match status" value="1"/>
</dbReference>
<dbReference type="Pfam" id="PF00072">
    <property type="entry name" value="Response_reg"/>
    <property type="match status" value="1"/>
</dbReference>
<comment type="caution">
    <text evidence="11">The sequence shown here is derived from an EMBL/GenBank/DDBJ whole genome shotgun (WGS) entry which is preliminary data.</text>
</comment>
<evidence type="ECO:0000313" key="11">
    <source>
        <dbReference type="EMBL" id="MBB6693551.1"/>
    </source>
</evidence>
<dbReference type="InterPro" id="IPR001789">
    <property type="entry name" value="Sig_transdc_resp-reg_receiver"/>
</dbReference>
<dbReference type="AlphaFoldDB" id="A0A841U681"/>
<keyword evidence="2" id="KW-0963">Cytoplasm</keyword>
<gene>
    <name evidence="11" type="ORF">H7B90_19340</name>
</gene>
<evidence type="ECO:0000256" key="1">
    <source>
        <dbReference type="ARBA" id="ARBA00004496"/>
    </source>
</evidence>
<evidence type="ECO:0000256" key="5">
    <source>
        <dbReference type="ARBA" id="ARBA00023015"/>
    </source>
</evidence>
<dbReference type="PROSITE" id="PS01124">
    <property type="entry name" value="HTH_ARAC_FAMILY_2"/>
    <property type="match status" value="1"/>
</dbReference>